<organism evidence="6 7">
    <name type="scientific">Peredibacter starrii</name>
    <dbReference type="NCBI Taxonomy" id="28202"/>
    <lineage>
        <taxon>Bacteria</taxon>
        <taxon>Pseudomonadati</taxon>
        <taxon>Bdellovibrionota</taxon>
        <taxon>Bacteriovoracia</taxon>
        <taxon>Bacteriovoracales</taxon>
        <taxon>Bacteriovoracaceae</taxon>
        <taxon>Peredibacter</taxon>
    </lineage>
</organism>
<evidence type="ECO:0000256" key="4">
    <source>
        <dbReference type="ARBA" id="ARBA00022833"/>
    </source>
</evidence>
<keyword evidence="2" id="KW-0479">Metal-binding</keyword>
<gene>
    <name evidence="6" type="ORF">SOO65_20635</name>
</gene>
<keyword evidence="7" id="KW-1185">Reference proteome</keyword>
<dbReference type="CDD" id="cd07742">
    <property type="entry name" value="metallo-hydrolase-like_MBL-fold"/>
    <property type="match status" value="1"/>
</dbReference>
<evidence type="ECO:0000256" key="2">
    <source>
        <dbReference type="ARBA" id="ARBA00022723"/>
    </source>
</evidence>
<dbReference type="GO" id="GO:0016787">
    <property type="term" value="F:hydrolase activity"/>
    <property type="evidence" value="ECO:0007669"/>
    <property type="project" value="UniProtKB-KW"/>
</dbReference>
<comment type="similarity">
    <text evidence="1">Belongs to the metallo-beta-lactamase superfamily.</text>
</comment>
<keyword evidence="3" id="KW-0378">Hydrolase</keyword>
<evidence type="ECO:0000313" key="6">
    <source>
        <dbReference type="EMBL" id="WPU65108.1"/>
    </source>
</evidence>
<dbReference type="RefSeq" id="WP_321395160.1">
    <property type="nucleotide sequence ID" value="NZ_CP139487.1"/>
</dbReference>
<dbReference type="PANTHER" id="PTHR42978:SF3">
    <property type="entry name" value="BLR3078 PROTEIN"/>
    <property type="match status" value="1"/>
</dbReference>
<dbReference type="Pfam" id="PF00753">
    <property type="entry name" value="Lactamase_B"/>
    <property type="match status" value="1"/>
</dbReference>
<accession>A0AAX4HPL9</accession>
<dbReference type="Proteomes" id="UP001324634">
    <property type="component" value="Chromosome"/>
</dbReference>
<dbReference type="PANTHER" id="PTHR42978">
    <property type="entry name" value="QUORUM-QUENCHING LACTONASE YTNP-RELATED-RELATED"/>
    <property type="match status" value="1"/>
</dbReference>
<reference evidence="6 7" key="1">
    <citation type="submission" date="2023-11" db="EMBL/GenBank/DDBJ databases">
        <title>Peredibacter starrii A3.12.</title>
        <authorList>
            <person name="Mitchell R.J."/>
        </authorList>
    </citation>
    <scope>NUCLEOTIDE SEQUENCE [LARGE SCALE GENOMIC DNA]</scope>
    <source>
        <strain evidence="6 7">A3.12</strain>
    </source>
</reference>
<evidence type="ECO:0000256" key="3">
    <source>
        <dbReference type="ARBA" id="ARBA00022801"/>
    </source>
</evidence>
<proteinExistence type="inferred from homology"/>
<dbReference type="KEGG" id="psti:SOO65_20635"/>
<dbReference type="InterPro" id="IPR001279">
    <property type="entry name" value="Metallo-B-lactamas"/>
</dbReference>
<keyword evidence="4" id="KW-0862">Zinc</keyword>
<dbReference type="Gene3D" id="3.60.15.10">
    <property type="entry name" value="Ribonuclease Z/Hydroxyacylglutathione hydrolase-like"/>
    <property type="match status" value="1"/>
</dbReference>
<evidence type="ECO:0000313" key="7">
    <source>
        <dbReference type="Proteomes" id="UP001324634"/>
    </source>
</evidence>
<dbReference type="AlphaFoldDB" id="A0AAX4HPL9"/>
<dbReference type="SUPFAM" id="SSF56281">
    <property type="entry name" value="Metallo-hydrolase/oxidoreductase"/>
    <property type="match status" value="1"/>
</dbReference>
<protein>
    <submittedName>
        <fullName evidence="6">MBL fold metallo-hydrolase</fullName>
    </submittedName>
</protein>
<dbReference type="EMBL" id="CP139487">
    <property type="protein sequence ID" value="WPU65108.1"/>
    <property type="molecule type" value="Genomic_DNA"/>
</dbReference>
<name>A0AAX4HPL9_9BACT</name>
<dbReference type="InterPro" id="IPR036866">
    <property type="entry name" value="RibonucZ/Hydroxyglut_hydro"/>
</dbReference>
<feature type="domain" description="Metallo-beta-lactamase" evidence="5">
    <location>
        <begin position="32"/>
        <end position="263"/>
    </location>
</feature>
<dbReference type="InterPro" id="IPR051013">
    <property type="entry name" value="MBL_superfamily_lactonases"/>
</dbReference>
<sequence length="299" mass="33972">MRIHHLNCASFCPYGGHLMDGMTPGIGPARLVCHTLLIETEKGLVLIDTGLGLNDIHKSHERITNFFHKLVRPLLKEEETAHYQIKALGFKPEDVRHIILTHLDFDHAGGIDDFPNAKVHVMHAESDAAQKRDTYLSKNRYSPSQLKNIKHWNTYYPEGERWFGFQAVRDLEDLPPEILLVPLIGHTEGHAGVAIHTDQGWLLHAGDAYFYRGEMDSTYHCTPGLRAYQKLVEANRPMRLMNQQRLRHLAASHSHDVTIFCAHDAIEYLSLKEGLQRNLLSTDYQLPFDSDDLSGLGLS</sequence>
<evidence type="ECO:0000256" key="1">
    <source>
        <dbReference type="ARBA" id="ARBA00007749"/>
    </source>
</evidence>
<evidence type="ECO:0000259" key="5">
    <source>
        <dbReference type="SMART" id="SM00849"/>
    </source>
</evidence>
<dbReference type="SMART" id="SM00849">
    <property type="entry name" value="Lactamase_B"/>
    <property type="match status" value="1"/>
</dbReference>
<dbReference type="GO" id="GO:0046872">
    <property type="term" value="F:metal ion binding"/>
    <property type="evidence" value="ECO:0007669"/>
    <property type="project" value="UniProtKB-KW"/>
</dbReference>